<proteinExistence type="predicted"/>
<keyword evidence="1" id="KW-0472">Membrane</keyword>
<dbReference type="EMBL" id="JBGBPY010000001">
    <property type="protein sequence ID" value="MEY2181743.1"/>
    <property type="molecule type" value="Genomic_DNA"/>
</dbReference>
<evidence type="ECO:0000313" key="3">
    <source>
        <dbReference type="Proteomes" id="UP001562159"/>
    </source>
</evidence>
<feature type="transmembrane region" description="Helical" evidence="1">
    <location>
        <begin position="36"/>
        <end position="55"/>
    </location>
</feature>
<feature type="transmembrane region" description="Helical" evidence="1">
    <location>
        <begin position="61"/>
        <end position="84"/>
    </location>
</feature>
<dbReference type="Proteomes" id="UP001562159">
    <property type="component" value="Unassembled WGS sequence"/>
</dbReference>
<gene>
    <name evidence="2" type="ORF">AB7878_04885</name>
</gene>
<protein>
    <recommendedName>
        <fullName evidence="4">2TM domain-containing protein</fullName>
    </recommendedName>
</protein>
<evidence type="ECO:0008006" key="4">
    <source>
        <dbReference type="Google" id="ProtNLM"/>
    </source>
</evidence>
<sequence>MAYYWFAKNIPELQEVAVVDRREWLRAAEERSRPRYFRWVSVLIVTLVVLVSGQFQVWLHLGFLSVVPVTAFVAAVALIWDVAYQQPRARQWLREHLREFRTDDPPVAGAKP</sequence>
<keyword evidence="1" id="KW-1133">Transmembrane helix</keyword>
<keyword evidence="1" id="KW-0812">Transmembrane</keyword>
<keyword evidence="3" id="KW-1185">Reference proteome</keyword>
<comment type="caution">
    <text evidence="2">The sequence shown here is derived from an EMBL/GenBank/DDBJ whole genome shotgun (WGS) entry which is preliminary data.</text>
</comment>
<reference evidence="2 3" key="1">
    <citation type="submission" date="2024-07" db="EMBL/GenBank/DDBJ databases">
        <title>Molecular mechanisms and environmental adaptations of flagellar loss and biofilm growth of Rhodanobacter under environmental stress.</title>
        <authorList>
            <person name="Chen M."/>
        </authorList>
    </citation>
    <scope>NUCLEOTIDE SEQUENCE [LARGE SCALE GENOMIC DNA]</scope>
    <source>
        <strain evidence="2 3">RS22</strain>
    </source>
</reference>
<evidence type="ECO:0000256" key="1">
    <source>
        <dbReference type="SAM" id="Phobius"/>
    </source>
</evidence>
<name>A0ABV4ANF7_9GAMM</name>
<organism evidence="2 3">
    <name type="scientific">Rhodanobacter humi</name>
    <dbReference type="NCBI Taxonomy" id="1888173"/>
    <lineage>
        <taxon>Bacteria</taxon>
        <taxon>Pseudomonadati</taxon>
        <taxon>Pseudomonadota</taxon>
        <taxon>Gammaproteobacteria</taxon>
        <taxon>Lysobacterales</taxon>
        <taxon>Rhodanobacteraceae</taxon>
        <taxon>Rhodanobacter</taxon>
    </lineage>
</organism>
<evidence type="ECO:0000313" key="2">
    <source>
        <dbReference type="EMBL" id="MEY2181743.1"/>
    </source>
</evidence>
<accession>A0ABV4ANF7</accession>